<evidence type="ECO:0000313" key="2">
    <source>
        <dbReference type="Proteomes" id="UP000629287"/>
    </source>
</evidence>
<dbReference type="OrthoDB" id="3336462at2"/>
<dbReference type="EMBL" id="JADBGF010000001">
    <property type="protein sequence ID" value="MBE1599929.1"/>
    <property type="molecule type" value="Genomic_DNA"/>
</dbReference>
<sequence length="378" mass="42801">MADARETNERRLRRLQQMRRTGSVTKASEALGGIWKAGKKPDSIVLRTALLRADGERSRLTKLVLPRGIALRFYLLALFEAQCRLDTGDPWQNVRPLKGAESWSALVAIDGAYDTASGAYDAAFKHMPPELRGSTRAEERWRTRKLEDLRLRQVKGALRTLEELGHEDALVSLPRGARGQRLYEDFSLMEEGGRGDMPTPDIYTVPVRSWTAARTITLPKDFFLKGWIQVLNPSEVATWLILRWMSQWAPRKHRVSGVFLTTRPRMQAFGLRDDAWEDGCQRLLEFGLIRHAEPPEGLKAALDAIADPVITALFSQPTRVRQPYQPHFWQMTDDGLAESAAQALDRELTHRREALADAAMKRVQHDPERLAGHAPADE</sequence>
<organism evidence="1 2">
    <name type="scientific">Streptomyces stelliscabiei</name>
    <dbReference type="NCBI Taxonomy" id="146820"/>
    <lineage>
        <taxon>Bacteria</taxon>
        <taxon>Bacillati</taxon>
        <taxon>Actinomycetota</taxon>
        <taxon>Actinomycetes</taxon>
        <taxon>Kitasatosporales</taxon>
        <taxon>Streptomycetaceae</taxon>
        <taxon>Streptomyces</taxon>
    </lineage>
</organism>
<comment type="caution">
    <text evidence="1">The sequence shown here is derived from an EMBL/GenBank/DDBJ whole genome shotgun (WGS) entry which is preliminary data.</text>
</comment>
<dbReference type="GeneID" id="86830590"/>
<protein>
    <submittedName>
        <fullName evidence="1">Uncharacterized protein</fullName>
    </submittedName>
</protein>
<gene>
    <name evidence="1" type="ORF">H4687_006058</name>
</gene>
<evidence type="ECO:0000313" key="1">
    <source>
        <dbReference type="EMBL" id="MBE1599929.1"/>
    </source>
</evidence>
<reference evidence="1 2" key="1">
    <citation type="submission" date="2020-10" db="EMBL/GenBank/DDBJ databases">
        <title>Sequencing the genomes of 1000 actinobacteria strains.</title>
        <authorList>
            <person name="Klenk H.-P."/>
        </authorList>
    </citation>
    <scope>NUCLEOTIDE SEQUENCE [LARGE SCALE GENOMIC DNA]</scope>
    <source>
        <strain evidence="1 2">DSM 41803</strain>
    </source>
</reference>
<dbReference type="AlphaFoldDB" id="A0A8I0TTN5"/>
<accession>A0A8I0TTN5</accession>
<name>A0A8I0TTN5_9ACTN</name>
<dbReference type="Proteomes" id="UP000629287">
    <property type="component" value="Unassembled WGS sequence"/>
</dbReference>
<keyword evidence="2" id="KW-1185">Reference proteome</keyword>
<dbReference type="RefSeq" id="WP_159026229.1">
    <property type="nucleotide sequence ID" value="NZ_JADBGF010000001.1"/>
</dbReference>
<proteinExistence type="predicted"/>